<protein>
    <submittedName>
        <fullName evidence="1">Uncharacterized protein</fullName>
    </submittedName>
</protein>
<dbReference type="RefSeq" id="WP_173415094.1">
    <property type="nucleotide sequence ID" value="NZ_CP054139.1"/>
</dbReference>
<accession>A0A7D4UDD9</accession>
<gene>
    <name evidence="1" type="ORF">HQ865_11850</name>
</gene>
<sequence>MPEVTIKYKKPETLKILKGLAKYFDFVISTKPEAKGTKPVDDIIIPGDKSLDISVLDDIFTGKNLDAKQLRKDAWERKK</sequence>
<dbReference type="KEGG" id="mmab:HQ865_11850"/>
<organism evidence="1 2">
    <name type="scientific">Mucilaginibacter mali</name>
    <dbReference type="NCBI Taxonomy" id="2740462"/>
    <lineage>
        <taxon>Bacteria</taxon>
        <taxon>Pseudomonadati</taxon>
        <taxon>Bacteroidota</taxon>
        <taxon>Sphingobacteriia</taxon>
        <taxon>Sphingobacteriales</taxon>
        <taxon>Sphingobacteriaceae</taxon>
        <taxon>Mucilaginibacter</taxon>
    </lineage>
</organism>
<keyword evidence="2" id="KW-1185">Reference proteome</keyword>
<evidence type="ECO:0000313" key="1">
    <source>
        <dbReference type="EMBL" id="QKJ30419.1"/>
    </source>
</evidence>
<dbReference type="EMBL" id="CP054139">
    <property type="protein sequence ID" value="QKJ30419.1"/>
    <property type="molecule type" value="Genomic_DNA"/>
</dbReference>
<evidence type="ECO:0000313" key="2">
    <source>
        <dbReference type="Proteomes" id="UP000505355"/>
    </source>
</evidence>
<dbReference type="AlphaFoldDB" id="A0A7D4UDD9"/>
<proteinExistence type="predicted"/>
<dbReference type="Proteomes" id="UP000505355">
    <property type="component" value="Chromosome"/>
</dbReference>
<reference evidence="1 2" key="1">
    <citation type="submission" date="2020-05" db="EMBL/GenBank/DDBJ databases">
        <title>Mucilaginibacter mali sp. nov.</title>
        <authorList>
            <person name="Kim H.S."/>
            <person name="Lee K.C."/>
            <person name="Suh M.K."/>
            <person name="Kim J.-S."/>
            <person name="Han K.-I."/>
            <person name="Eom M.K."/>
            <person name="Shin Y.K."/>
            <person name="Lee J.-S."/>
        </authorList>
    </citation>
    <scope>NUCLEOTIDE SEQUENCE [LARGE SCALE GENOMIC DNA]</scope>
    <source>
        <strain evidence="1 2">G2-14</strain>
    </source>
</reference>
<name>A0A7D4UDD9_9SPHI</name>